<dbReference type="EMBL" id="FUYG01000004">
    <property type="protein sequence ID" value="SKA93512.1"/>
    <property type="molecule type" value="Genomic_DNA"/>
</dbReference>
<accession>A0A1T4XVB7</accession>
<keyword evidence="1" id="KW-0472">Membrane</keyword>
<reference evidence="3" key="1">
    <citation type="submission" date="2017-02" db="EMBL/GenBank/DDBJ databases">
        <authorList>
            <person name="Varghese N."/>
            <person name="Submissions S."/>
        </authorList>
    </citation>
    <scope>NUCLEOTIDE SEQUENCE [LARGE SCALE GENOMIC DNA]</scope>
    <source>
        <strain evidence="3">VKM Ac-2052</strain>
    </source>
</reference>
<feature type="transmembrane region" description="Helical" evidence="1">
    <location>
        <begin position="24"/>
        <end position="44"/>
    </location>
</feature>
<evidence type="ECO:0000256" key="1">
    <source>
        <dbReference type="SAM" id="Phobius"/>
    </source>
</evidence>
<organism evidence="2 3">
    <name type="scientific">Agreia bicolorata</name>
    <dbReference type="NCBI Taxonomy" id="110935"/>
    <lineage>
        <taxon>Bacteria</taxon>
        <taxon>Bacillati</taxon>
        <taxon>Actinomycetota</taxon>
        <taxon>Actinomycetes</taxon>
        <taxon>Micrococcales</taxon>
        <taxon>Microbacteriaceae</taxon>
        <taxon>Agreia</taxon>
    </lineage>
</organism>
<sequence>MSTPPGTPWQHAGPWRGAEPHGAVRTWLLASGLGGLMLAALLLAPPVSTPAPLIDDSSVVVTVQ</sequence>
<proteinExistence type="predicted"/>
<evidence type="ECO:0000313" key="3">
    <source>
        <dbReference type="Proteomes" id="UP000189735"/>
    </source>
</evidence>
<name>A0A1T4XVB7_9MICO</name>
<keyword evidence="1" id="KW-0812">Transmembrane</keyword>
<dbReference type="AlphaFoldDB" id="A0A1T4XVB7"/>
<gene>
    <name evidence="2" type="ORF">SAMN06295879_1720</name>
</gene>
<dbReference type="RefSeq" id="WP_078714078.1">
    <property type="nucleotide sequence ID" value="NZ_FUYG01000004.1"/>
</dbReference>
<protein>
    <submittedName>
        <fullName evidence="2">Uncharacterized protein</fullName>
    </submittedName>
</protein>
<keyword evidence="1" id="KW-1133">Transmembrane helix</keyword>
<evidence type="ECO:0000313" key="2">
    <source>
        <dbReference type="EMBL" id="SKA93512.1"/>
    </source>
</evidence>
<dbReference type="Proteomes" id="UP000189735">
    <property type="component" value="Unassembled WGS sequence"/>
</dbReference>